<evidence type="ECO:0000313" key="2">
    <source>
        <dbReference type="EMBL" id="MUH37284.1"/>
    </source>
</evidence>
<evidence type="ECO:0000256" key="1">
    <source>
        <dbReference type="SAM" id="Phobius"/>
    </source>
</evidence>
<sequence>MDNEELINGYFEGSLSEEQKREFDHLFETNPDFKTDFEFQEELKRALVKSERKQLKQILSNTNVPQEKEKSQVIHLRPWLVAASLVLLVGISSWLIFFNRPDIDSQQLYASNFAPYENVVHPIERGEQLEDLKTRAFIAYENESYQQAIELFKTLNDKNNDKYIIFYEAISLMQLNKHREATPLLESYIEDNGELKDRAIWYLALTYLKLNKIEECKEQLNLLAHREGFKTKAAKNLLAELN</sequence>
<dbReference type="InterPro" id="IPR011990">
    <property type="entry name" value="TPR-like_helical_dom_sf"/>
</dbReference>
<dbReference type="EMBL" id="RCNR01000036">
    <property type="protein sequence ID" value="MUH37284.1"/>
    <property type="molecule type" value="Genomic_DNA"/>
</dbReference>
<accession>A0A7X2ZVU1</accession>
<keyword evidence="1" id="KW-0472">Membrane</keyword>
<dbReference type="AlphaFoldDB" id="A0A7X2ZVU1"/>
<evidence type="ECO:0000313" key="3">
    <source>
        <dbReference type="Proteomes" id="UP000540519"/>
    </source>
</evidence>
<dbReference type="Proteomes" id="UP000540519">
    <property type="component" value="Unassembled WGS sequence"/>
</dbReference>
<organism evidence="2 3">
    <name type="scientific">Zobellia amurskyensis</name>
    <dbReference type="NCBI Taxonomy" id="248905"/>
    <lineage>
        <taxon>Bacteria</taxon>
        <taxon>Pseudomonadati</taxon>
        <taxon>Bacteroidota</taxon>
        <taxon>Flavobacteriia</taxon>
        <taxon>Flavobacteriales</taxon>
        <taxon>Flavobacteriaceae</taxon>
        <taxon>Zobellia</taxon>
    </lineage>
</organism>
<dbReference type="Gene3D" id="1.25.40.10">
    <property type="entry name" value="Tetratricopeptide repeat domain"/>
    <property type="match status" value="1"/>
</dbReference>
<dbReference type="SUPFAM" id="SSF48452">
    <property type="entry name" value="TPR-like"/>
    <property type="match status" value="1"/>
</dbReference>
<proteinExistence type="predicted"/>
<protein>
    <recommendedName>
        <fullName evidence="4">Tetratricopeptide repeat protein</fullName>
    </recommendedName>
</protein>
<keyword evidence="3" id="KW-1185">Reference proteome</keyword>
<reference evidence="2 3" key="1">
    <citation type="journal article" date="2019" name="Mar. Drugs">
        <title>Comparative Genomics and CAZyme Genome Repertoires of Marine Zobellia amurskyensis KMM 3526(T) and Zobellia laminariae KMM 3676(T).</title>
        <authorList>
            <person name="Chernysheva N."/>
            <person name="Bystritskaya E."/>
            <person name="Stenkova A."/>
            <person name="Golovkin I."/>
            <person name="Nedashkovskaya O."/>
            <person name="Isaeva M."/>
        </authorList>
    </citation>
    <scope>NUCLEOTIDE SEQUENCE [LARGE SCALE GENOMIC DNA]</scope>
    <source>
        <strain evidence="2 3">KMM 3526</strain>
    </source>
</reference>
<keyword evidence="1" id="KW-1133">Transmembrane helix</keyword>
<keyword evidence="1" id="KW-0812">Transmembrane</keyword>
<evidence type="ECO:0008006" key="4">
    <source>
        <dbReference type="Google" id="ProtNLM"/>
    </source>
</evidence>
<name>A0A7X2ZVU1_9FLAO</name>
<gene>
    <name evidence="2" type="ORF">D9O36_15645</name>
</gene>
<feature type="transmembrane region" description="Helical" evidence="1">
    <location>
        <begin position="78"/>
        <end position="97"/>
    </location>
</feature>
<comment type="caution">
    <text evidence="2">The sequence shown here is derived from an EMBL/GenBank/DDBJ whole genome shotgun (WGS) entry which is preliminary data.</text>
</comment>